<proteinExistence type="predicted"/>
<evidence type="ECO:0000313" key="1">
    <source>
        <dbReference type="EMBL" id="KTT98680.1"/>
    </source>
</evidence>
<evidence type="ECO:0000313" key="2">
    <source>
        <dbReference type="Proteomes" id="UP000074072"/>
    </source>
</evidence>
<dbReference type="InterPro" id="IPR025048">
    <property type="entry name" value="DUF3987"/>
</dbReference>
<gene>
    <name evidence="1" type="ORF">SB4_10540</name>
</gene>
<dbReference type="Proteomes" id="UP000074072">
    <property type="component" value="Unassembled WGS sequence"/>
</dbReference>
<sequence>MFTPEGASLLKGYSLNAKNAPEEFGGALASLWSGEMIDRTTGDQRMILRDRRLAMLVMVQGTVAEEFLSSEALEGQGLLARFLVVNAPTWHPLDEDFTTPDHRERKERLLRRMDRFHGRIDQMLSEPLATRDGQDGELDLPTMTWTREASQVMRSFQTEALAWNHSETENWFRRSFEHAVRLSGVLAIFEDEEAISEATARAGVALTRFYAAQLRQMDVAPINERHAQYHQYIAPALKKFRASPNGLTMRELYRTIWKKLDPDHRGRILETMERDELITKEKVRKGTNEIVIYRLREGE</sequence>
<dbReference type="EMBL" id="LDTE01000063">
    <property type="protein sequence ID" value="KTT98680.1"/>
    <property type="molecule type" value="Genomic_DNA"/>
</dbReference>
<accession>A0A147IT01</accession>
<reference evidence="1 2" key="1">
    <citation type="journal article" date="2016" name="Front. Microbiol.">
        <title>Genomic Resource of Rice Seed Associated Bacteria.</title>
        <authorList>
            <person name="Midha S."/>
            <person name="Bansal K."/>
            <person name="Sharma S."/>
            <person name="Kumar N."/>
            <person name="Patil P.P."/>
            <person name="Chaudhry V."/>
            <person name="Patil P.B."/>
        </authorList>
    </citation>
    <scope>NUCLEOTIDE SEQUENCE [LARGE SCALE GENOMIC DNA]</scope>
    <source>
        <strain evidence="1 2">SB4</strain>
    </source>
</reference>
<protein>
    <recommendedName>
        <fullName evidence="3">DUF3987 domain-containing protein</fullName>
    </recommendedName>
</protein>
<name>A0A147IT01_9SPHN</name>
<dbReference type="Pfam" id="PF13148">
    <property type="entry name" value="DUF3987"/>
    <property type="match status" value="1"/>
</dbReference>
<comment type="caution">
    <text evidence="1">The sequence shown here is derived from an EMBL/GenBank/DDBJ whole genome shotgun (WGS) entry which is preliminary data.</text>
</comment>
<organism evidence="1 2">
    <name type="scientific">Sphingomonas sanguinis</name>
    <dbReference type="NCBI Taxonomy" id="33051"/>
    <lineage>
        <taxon>Bacteria</taxon>
        <taxon>Pseudomonadati</taxon>
        <taxon>Pseudomonadota</taxon>
        <taxon>Alphaproteobacteria</taxon>
        <taxon>Sphingomonadales</taxon>
        <taxon>Sphingomonadaceae</taxon>
        <taxon>Sphingomonas</taxon>
    </lineage>
</organism>
<dbReference type="PATRIC" id="fig|33051.4.peg.2859"/>
<dbReference type="AlphaFoldDB" id="A0A147IT01"/>
<evidence type="ECO:0008006" key="3">
    <source>
        <dbReference type="Google" id="ProtNLM"/>
    </source>
</evidence>